<keyword evidence="2" id="KW-1185">Reference proteome</keyword>
<name>A0A370HUY3_9HYPH</name>
<evidence type="ECO:0000313" key="2">
    <source>
        <dbReference type="Proteomes" id="UP000254925"/>
    </source>
</evidence>
<dbReference type="EMBL" id="QQBB01000001">
    <property type="protein sequence ID" value="RDI62323.1"/>
    <property type="molecule type" value="Genomic_DNA"/>
</dbReference>
<proteinExistence type="predicted"/>
<dbReference type="Proteomes" id="UP000254925">
    <property type="component" value="Unassembled WGS sequence"/>
</dbReference>
<sequence>MLSTVGFNRLDLFRTERDHEGKRKYLHPKVPPAVLQEVYGAILWSLGLGRLQNPVR</sequence>
<organism evidence="1 2">
    <name type="scientific">Microvirga subterranea</name>
    <dbReference type="NCBI Taxonomy" id="186651"/>
    <lineage>
        <taxon>Bacteria</taxon>
        <taxon>Pseudomonadati</taxon>
        <taxon>Pseudomonadota</taxon>
        <taxon>Alphaproteobacteria</taxon>
        <taxon>Hyphomicrobiales</taxon>
        <taxon>Methylobacteriaceae</taxon>
        <taxon>Microvirga</taxon>
    </lineage>
</organism>
<reference evidence="1 2" key="1">
    <citation type="submission" date="2018-07" db="EMBL/GenBank/DDBJ databases">
        <title>Genomic Encyclopedia of Type Strains, Phase IV (KMG-IV): sequencing the most valuable type-strain genomes for metagenomic binning, comparative biology and taxonomic classification.</title>
        <authorList>
            <person name="Goeker M."/>
        </authorList>
    </citation>
    <scope>NUCLEOTIDE SEQUENCE [LARGE SCALE GENOMIC DNA]</scope>
    <source>
        <strain evidence="1 2">DSM 14364</strain>
    </source>
</reference>
<accession>A0A370HUY3</accession>
<evidence type="ECO:0000313" key="1">
    <source>
        <dbReference type="EMBL" id="RDI62323.1"/>
    </source>
</evidence>
<dbReference type="AlphaFoldDB" id="A0A370HUY3"/>
<protein>
    <submittedName>
        <fullName evidence="1">Uncharacterized protein</fullName>
    </submittedName>
</protein>
<comment type="caution">
    <text evidence="1">The sequence shown here is derived from an EMBL/GenBank/DDBJ whole genome shotgun (WGS) entry which is preliminary data.</text>
</comment>
<gene>
    <name evidence="1" type="ORF">DES45_101592</name>
</gene>